<keyword evidence="2" id="KW-1003">Cell membrane</keyword>
<protein>
    <submittedName>
        <fullName evidence="12">Methyl-accepting chemotaxis protein</fullName>
    </submittedName>
</protein>
<accession>A0ABV7CMW3</accession>
<dbReference type="PROSITE" id="PS50885">
    <property type="entry name" value="HAMP"/>
    <property type="match status" value="1"/>
</dbReference>
<feature type="domain" description="HAMP" evidence="11">
    <location>
        <begin position="211"/>
        <end position="264"/>
    </location>
</feature>
<evidence type="ECO:0000256" key="4">
    <source>
        <dbReference type="ARBA" id="ARBA00022989"/>
    </source>
</evidence>
<dbReference type="SUPFAM" id="SSF58104">
    <property type="entry name" value="Methyl-accepting chemotaxis protein (MCP) signaling domain"/>
    <property type="match status" value="1"/>
</dbReference>
<keyword evidence="5" id="KW-0472">Membrane</keyword>
<dbReference type="SMART" id="SM00304">
    <property type="entry name" value="HAMP"/>
    <property type="match status" value="1"/>
</dbReference>
<keyword evidence="4" id="KW-1133">Transmembrane helix</keyword>
<dbReference type="Proteomes" id="UP001595453">
    <property type="component" value="Unassembled WGS sequence"/>
</dbReference>
<keyword evidence="3" id="KW-0812">Transmembrane</keyword>
<dbReference type="InterPro" id="IPR000727">
    <property type="entry name" value="T_SNARE_dom"/>
</dbReference>
<dbReference type="InterPro" id="IPR004089">
    <property type="entry name" value="MCPsignal_dom"/>
</dbReference>
<evidence type="ECO:0000256" key="5">
    <source>
        <dbReference type="ARBA" id="ARBA00023136"/>
    </source>
</evidence>
<dbReference type="SMART" id="SM00283">
    <property type="entry name" value="MA"/>
    <property type="match status" value="1"/>
</dbReference>
<gene>
    <name evidence="12" type="ORF">ACFOEE_16005</name>
</gene>
<dbReference type="PROSITE" id="PS50192">
    <property type="entry name" value="T_SNARE"/>
    <property type="match status" value="1"/>
</dbReference>
<keyword evidence="6 8" id="KW-0807">Transducer</keyword>
<dbReference type="EMBL" id="JBHRSD010000029">
    <property type="protein sequence ID" value="MFC3034017.1"/>
    <property type="molecule type" value="Genomic_DNA"/>
</dbReference>
<dbReference type="PANTHER" id="PTHR32089:SF119">
    <property type="entry name" value="METHYL-ACCEPTING CHEMOTAXIS PROTEIN CTPL"/>
    <property type="match status" value="1"/>
</dbReference>
<reference evidence="13" key="1">
    <citation type="journal article" date="2019" name="Int. J. Syst. Evol. Microbiol.">
        <title>The Global Catalogue of Microorganisms (GCM) 10K type strain sequencing project: providing services to taxonomists for standard genome sequencing and annotation.</title>
        <authorList>
            <consortium name="The Broad Institute Genomics Platform"/>
            <consortium name="The Broad Institute Genome Sequencing Center for Infectious Disease"/>
            <person name="Wu L."/>
            <person name="Ma J."/>
        </authorList>
    </citation>
    <scope>NUCLEOTIDE SEQUENCE [LARGE SCALE GENOMIC DNA]</scope>
    <source>
        <strain evidence="13">KCTC 42730</strain>
    </source>
</reference>
<name>A0ABV7CMW3_9GAMM</name>
<evidence type="ECO:0000259" key="10">
    <source>
        <dbReference type="PROSITE" id="PS50192"/>
    </source>
</evidence>
<evidence type="ECO:0000256" key="1">
    <source>
        <dbReference type="ARBA" id="ARBA00004429"/>
    </source>
</evidence>
<evidence type="ECO:0000256" key="2">
    <source>
        <dbReference type="ARBA" id="ARBA00022519"/>
    </source>
</evidence>
<dbReference type="Pfam" id="PF00015">
    <property type="entry name" value="MCPsignal"/>
    <property type="match status" value="1"/>
</dbReference>
<dbReference type="PROSITE" id="PS50111">
    <property type="entry name" value="CHEMOTAXIS_TRANSDUC_2"/>
    <property type="match status" value="1"/>
</dbReference>
<dbReference type="Gene3D" id="1.10.287.950">
    <property type="entry name" value="Methyl-accepting chemotaxis protein"/>
    <property type="match status" value="1"/>
</dbReference>
<evidence type="ECO:0000313" key="13">
    <source>
        <dbReference type="Proteomes" id="UP001595453"/>
    </source>
</evidence>
<dbReference type="CDD" id="cd06225">
    <property type="entry name" value="HAMP"/>
    <property type="match status" value="1"/>
</dbReference>
<sequence length="541" mass="58655">MVLDFTIKQKLLILVLLPLVVFSASCLFVVIEMNRVQHDVDAMFESHLLPAQELTLIKDDLTVKLPEIFRQTRFGELSVQEAAIQLDTVRQHAAKEWLLVRDSKHDNATEQLLIAAEQQMVVMNSKLDTLTNQLSSGQLASLSEQVFNQHLNDAVLPINQHLRTLLDAQVKAAFALKQAADHDATFTRTTMEVASVMLILLLGISGVLVQRAIRKPLFELERAITNITTHADLTERVQVQGNDELSRIGNAFNNMVEKLQQLVNSILSGVMTLSAASEEMSTISQLMAATSQQQGQQTTMIATAVTQMNAAIEEVARNAVHTASKASDVATLTEQGNQIVAGNIASISSLSGMVMKNADLIQALNHQSNEINQVVLMIQAVAEQTNLLALNAAIEAARAGESGRGFAVVADEVRQLAHNTQKATESIRDMIMQLQKMSQNAVNAMGAAEQSAEQSRAHAEQSAVIIKQINSAIAEIVLMNAQVSSATEQQSTVVAEISQNINDFNDSIGSVSENAQQNADASAELANLGAKLKSQVSHFSI</sequence>
<dbReference type="Pfam" id="PF00672">
    <property type="entry name" value="HAMP"/>
    <property type="match status" value="1"/>
</dbReference>
<organism evidence="12 13">
    <name type="scientific">Pseudoalteromonas fenneropenaei</name>
    <dbReference type="NCBI Taxonomy" id="1737459"/>
    <lineage>
        <taxon>Bacteria</taxon>
        <taxon>Pseudomonadati</taxon>
        <taxon>Pseudomonadota</taxon>
        <taxon>Gammaproteobacteria</taxon>
        <taxon>Alteromonadales</taxon>
        <taxon>Pseudoalteromonadaceae</taxon>
        <taxon>Pseudoalteromonas</taxon>
    </lineage>
</organism>
<evidence type="ECO:0000256" key="8">
    <source>
        <dbReference type="PROSITE-ProRule" id="PRU00284"/>
    </source>
</evidence>
<evidence type="ECO:0000259" key="11">
    <source>
        <dbReference type="PROSITE" id="PS50885"/>
    </source>
</evidence>
<dbReference type="PANTHER" id="PTHR32089">
    <property type="entry name" value="METHYL-ACCEPTING CHEMOTAXIS PROTEIN MCPB"/>
    <property type="match status" value="1"/>
</dbReference>
<dbReference type="RefSeq" id="WP_377126495.1">
    <property type="nucleotide sequence ID" value="NZ_JBHRSD010000029.1"/>
</dbReference>
<comment type="similarity">
    <text evidence="7">Belongs to the methyl-accepting chemotaxis (MCP) protein family.</text>
</comment>
<evidence type="ECO:0000313" key="12">
    <source>
        <dbReference type="EMBL" id="MFC3034017.1"/>
    </source>
</evidence>
<evidence type="ECO:0000259" key="9">
    <source>
        <dbReference type="PROSITE" id="PS50111"/>
    </source>
</evidence>
<comment type="caution">
    <text evidence="12">The sequence shown here is derived from an EMBL/GenBank/DDBJ whole genome shotgun (WGS) entry which is preliminary data.</text>
</comment>
<feature type="domain" description="Methyl-accepting transducer" evidence="9">
    <location>
        <begin position="269"/>
        <end position="505"/>
    </location>
</feature>
<comment type="subcellular location">
    <subcellularLocation>
        <location evidence="1">Cell inner membrane</location>
        <topology evidence="1">Multi-pass membrane protein</topology>
    </subcellularLocation>
</comment>
<keyword evidence="2" id="KW-0997">Cell inner membrane</keyword>
<evidence type="ECO:0000256" key="3">
    <source>
        <dbReference type="ARBA" id="ARBA00022692"/>
    </source>
</evidence>
<dbReference type="InterPro" id="IPR003660">
    <property type="entry name" value="HAMP_dom"/>
</dbReference>
<keyword evidence="13" id="KW-1185">Reference proteome</keyword>
<evidence type="ECO:0000256" key="6">
    <source>
        <dbReference type="ARBA" id="ARBA00023224"/>
    </source>
</evidence>
<proteinExistence type="inferred from homology"/>
<feature type="domain" description="T-SNARE coiled-coil homology" evidence="10">
    <location>
        <begin position="456"/>
        <end position="518"/>
    </location>
</feature>
<evidence type="ECO:0000256" key="7">
    <source>
        <dbReference type="ARBA" id="ARBA00029447"/>
    </source>
</evidence>